<dbReference type="Proteomes" id="UP000002588">
    <property type="component" value="Chromosome"/>
</dbReference>
<dbReference type="EMBL" id="AM406670">
    <property type="protein sequence ID" value="CAL94864.1"/>
    <property type="molecule type" value="Genomic_DNA"/>
</dbReference>
<protein>
    <submittedName>
        <fullName evidence="2">Hypothetical secreted protein</fullName>
    </submittedName>
</protein>
<feature type="chain" id="PRO_5002636109" evidence="1">
    <location>
        <begin position="35"/>
        <end position="468"/>
    </location>
</feature>
<keyword evidence="1" id="KW-0732">Signal</keyword>
<dbReference type="KEGG" id="azo:azo2247"/>
<evidence type="ECO:0000313" key="2">
    <source>
        <dbReference type="EMBL" id="CAL94864.1"/>
    </source>
</evidence>
<proteinExistence type="predicted"/>
<feature type="signal peptide" evidence="1">
    <location>
        <begin position="1"/>
        <end position="34"/>
    </location>
</feature>
<dbReference type="HOGENOM" id="CLU_583488_0_0_4"/>
<sequence>MIHRSRGRSLPLRRLGTALLALLLAACSTLPSDGARSAARHRDTLTGEHRVGIALGHFSPRVQLDAEVSGKGGGALHGAGHGALACLELEKGSSGPGTGLITLICLPFGAAVGAVLGASSSASGEAIVAGHGRLDQRLATVDLQAALGRALEHYADKTDLRAQLYPLAEGPSRPADTPTYPASTDYVIEAAVIEARVVTTGANALPYGLLFEVHARLIRNMDGSTVDTLTLRTSTPLRTVDEWLADQGGAMARAIDAALAEAAEAIIDEWMLVHRGDPPAAGKPATPSDGERPRVPEYALQPLTPPLRVERRFLKRPLLPGHLEPVAVSTTPRFAWEAWPRDLAPADADATAVPVIYDLRLYDAGPFPIEGVAAAQLVQEHFGLPQPGFTPQRPLQPCSYYFWTVRARFLLEGRMRATEWTGAYRSIGGTVDPTWSRRGEWPLMMAEWPNRWFYLPILTAPTDGRRCP</sequence>
<evidence type="ECO:0000256" key="1">
    <source>
        <dbReference type="SAM" id="SignalP"/>
    </source>
</evidence>
<gene>
    <name evidence="2" type="ordered locus">azo2247</name>
</gene>
<dbReference type="PROSITE" id="PS51257">
    <property type="entry name" value="PROKAR_LIPOPROTEIN"/>
    <property type="match status" value="1"/>
</dbReference>
<accession>A1K7Q9</accession>
<reference evidence="2 3" key="1">
    <citation type="journal article" date="2006" name="Nat. Biotechnol.">
        <title>Complete genome of the mutualistic, N2-fixing grass endophyte Azoarcus sp. strain BH72.</title>
        <authorList>
            <person name="Krause A."/>
            <person name="Ramakumar A."/>
            <person name="Bartels D."/>
            <person name="Battistoni F."/>
            <person name="Bekel T."/>
            <person name="Boch J."/>
            <person name="Boehm M."/>
            <person name="Friedrich F."/>
            <person name="Hurek T."/>
            <person name="Krause L."/>
            <person name="Linke B."/>
            <person name="McHardy A.C."/>
            <person name="Sarkar A."/>
            <person name="Schneiker S."/>
            <person name="Syed A.A."/>
            <person name="Thauer R."/>
            <person name="Vorhoelter F.-J."/>
            <person name="Weidner S."/>
            <person name="Puehler A."/>
            <person name="Reinhold-Hurek B."/>
            <person name="Kaiser O."/>
            <person name="Goesmann A."/>
        </authorList>
    </citation>
    <scope>NUCLEOTIDE SEQUENCE [LARGE SCALE GENOMIC DNA]</scope>
    <source>
        <strain evidence="2 3">BH72</strain>
    </source>
</reference>
<keyword evidence="3" id="KW-1185">Reference proteome</keyword>
<dbReference type="AlphaFoldDB" id="A1K7Q9"/>
<dbReference type="eggNOG" id="ENOG502ZJNV">
    <property type="taxonomic scope" value="Bacteria"/>
</dbReference>
<name>A1K7Q9_AZOSB</name>
<dbReference type="RefSeq" id="WP_011765978.1">
    <property type="nucleotide sequence ID" value="NC_008702.1"/>
</dbReference>
<evidence type="ECO:0000313" key="3">
    <source>
        <dbReference type="Proteomes" id="UP000002588"/>
    </source>
</evidence>
<organism evidence="2 3">
    <name type="scientific">Azoarcus sp. (strain BH72)</name>
    <dbReference type="NCBI Taxonomy" id="418699"/>
    <lineage>
        <taxon>Bacteria</taxon>
        <taxon>Pseudomonadati</taxon>
        <taxon>Pseudomonadota</taxon>
        <taxon>Betaproteobacteria</taxon>
        <taxon>Rhodocyclales</taxon>
        <taxon>Zoogloeaceae</taxon>
        <taxon>Azoarcus</taxon>
    </lineage>
</organism>